<dbReference type="PANTHER" id="PTHR37944">
    <property type="entry name" value="PORIN B"/>
    <property type="match status" value="1"/>
</dbReference>
<dbReference type="PROSITE" id="PS51257">
    <property type="entry name" value="PROKAR_LIPOPROTEIN"/>
    <property type="match status" value="1"/>
</dbReference>
<dbReference type="InterPro" id="IPR052932">
    <property type="entry name" value="OprB_Porin"/>
</dbReference>
<dbReference type="PANTHER" id="PTHR37944:SF1">
    <property type="entry name" value="PORIN B"/>
    <property type="match status" value="1"/>
</dbReference>
<evidence type="ECO:0000256" key="1">
    <source>
        <dbReference type="ARBA" id="ARBA00008769"/>
    </source>
</evidence>
<name>A0A5B9W3V1_9BACT</name>
<dbReference type="GO" id="GO:0016020">
    <property type="term" value="C:membrane"/>
    <property type="evidence" value="ECO:0007669"/>
    <property type="project" value="InterPro"/>
</dbReference>
<reference evidence="4 5" key="1">
    <citation type="submission" date="2019-08" db="EMBL/GenBank/DDBJ databases">
        <title>Deep-cultivation of Planctomycetes and their phenomic and genomic characterization uncovers novel biology.</title>
        <authorList>
            <person name="Wiegand S."/>
            <person name="Jogler M."/>
            <person name="Boedeker C."/>
            <person name="Pinto D."/>
            <person name="Vollmers J."/>
            <person name="Rivas-Marin E."/>
            <person name="Kohn T."/>
            <person name="Peeters S.H."/>
            <person name="Heuer A."/>
            <person name="Rast P."/>
            <person name="Oberbeckmann S."/>
            <person name="Bunk B."/>
            <person name="Jeske O."/>
            <person name="Meyerdierks A."/>
            <person name="Storesund J.E."/>
            <person name="Kallscheuer N."/>
            <person name="Luecker S."/>
            <person name="Lage O.M."/>
            <person name="Pohl T."/>
            <person name="Merkel B.J."/>
            <person name="Hornburger P."/>
            <person name="Mueller R.-W."/>
            <person name="Bruemmer F."/>
            <person name="Labrenz M."/>
            <person name="Spormann A.M."/>
            <person name="Op den Camp H."/>
            <person name="Overmann J."/>
            <person name="Amann R."/>
            <person name="Jetten M.S.M."/>
            <person name="Mascher T."/>
            <person name="Medema M.H."/>
            <person name="Devos D.P."/>
            <person name="Kaster A.-K."/>
            <person name="Ovreas L."/>
            <person name="Rohde M."/>
            <person name="Galperin M.Y."/>
            <person name="Jogler C."/>
        </authorList>
    </citation>
    <scope>NUCLEOTIDE SEQUENCE [LARGE SCALE GENOMIC DNA]</scope>
    <source>
        <strain evidence="4 5">OJF2</strain>
    </source>
</reference>
<sequence length="561" mass="58677" precursor="true">MLLRSRIGAWGAILIAVSGCSTAGKYAEPHATPRGAAERSSDSVDSPAQDVAASRSTASGRSVARPRAAAVLDPDVVRTSADQPGDGSPGLPGPPDARTGPAVAGAPGAVAPASAPDEGSGRRGTGPPGLTGGYATSGNPAAVNLVTGTGKLGEVLGVNRNGIRVGGINISDVNGILSGGLGPGKWTGDSLTLADLSIDTEEFGGWEGGLFGTQFLYFTSGGPGYDIAGIEQGKNDPNALAGTVMGFNSLVATQPLSRAELYQLWFRQELFDRKFVFRIGKSVPTFDFNNVLRAVPLQDNAETIQAISSVLYTPVFVNPTMLGVMPGYYNSATGLVASLVPNNKVYAQYGLFDGNLARGVQTGLTGPHFNGYALHLGEVGFNWRIGADEKPGKFGIGGWGQTGKLRGLGGEVVDGAGGVYLFASQRLYWEAPGRNHNGLTSFFQFGATNSDIVFTHRYFGMGLTYFGPIPGRDDDSVGFGLAYGVMNDEPKAGSVFFTLPPGVSLRSTALGKDETILTWYYQMKMADGLLFQPNLTYVPSPARHEGIPGAFALTLRMILLF</sequence>
<dbReference type="EMBL" id="CP042997">
    <property type="protein sequence ID" value="QEH34640.1"/>
    <property type="molecule type" value="Genomic_DNA"/>
</dbReference>
<feature type="region of interest" description="Disordered" evidence="3">
    <location>
        <begin position="29"/>
        <end position="135"/>
    </location>
</feature>
<dbReference type="OrthoDB" id="545475at2"/>
<dbReference type="InterPro" id="IPR038673">
    <property type="entry name" value="OprB_sf"/>
</dbReference>
<feature type="compositionally biased region" description="Low complexity" evidence="3">
    <location>
        <begin position="100"/>
        <end position="116"/>
    </location>
</feature>
<keyword evidence="5" id="KW-1185">Reference proteome</keyword>
<evidence type="ECO:0000313" key="5">
    <source>
        <dbReference type="Proteomes" id="UP000324233"/>
    </source>
</evidence>
<gene>
    <name evidence="4" type="primary">oprB</name>
    <name evidence="4" type="ORF">OJF2_31810</name>
</gene>
<feature type="signal peptide" evidence="2">
    <location>
        <begin position="1"/>
        <end position="23"/>
    </location>
</feature>
<evidence type="ECO:0000256" key="2">
    <source>
        <dbReference type="RuleBase" id="RU363072"/>
    </source>
</evidence>
<proteinExistence type="inferred from homology"/>
<evidence type="ECO:0000256" key="3">
    <source>
        <dbReference type="SAM" id="MobiDB-lite"/>
    </source>
</evidence>
<feature type="chain" id="PRO_5023159768" evidence="2">
    <location>
        <begin position="24"/>
        <end position="561"/>
    </location>
</feature>
<dbReference type="GO" id="GO:0015288">
    <property type="term" value="F:porin activity"/>
    <property type="evidence" value="ECO:0007669"/>
    <property type="project" value="InterPro"/>
</dbReference>
<keyword evidence="2" id="KW-0732">Signal</keyword>
<feature type="compositionally biased region" description="Gly residues" evidence="3">
    <location>
        <begin position="122"/>
        <end position="132"/>
    </location>
</feature>
<dbReference type="GO" id="GO:0008643">
    <property type="term" value="P:carbohydrate transport"/>
    <property type="evidence" value="ECO:0007669"/>
    <property type="project" value="InterPro"/>
</dbReference>
<dbReference type="AlphaFoldDB" id="A0A5B9W3V1"/>
<dbReference type="InterPro" id="IPR007049">
    <property type="entry name" value="Carb-sel_porin_OprB"/>
</dbReference>
<dbReference type="Pfam" id="PF04966">
    <property type="entry name" value="OprB"/>
    <property type="match status" value="1"/>
</dbReference>
<evidence type="ECO:0000313" key="4">
    <source>
        <dbReference type="EMBL" id="QEH34640.1"/>
    </source>
</evidence>
<protein>
    <submittedName>
        <fullName evidence="4">Porin B</fullName>
    </submittedName>
</protein>
<organism evidence="4 5">
    <name type="scientific">Aquisphaera giovannonii</name>
    <dbReference type="NCBI Taxonomy" id="406548"/>
    <lineage>
        <taxon>Bacteria</taxon>
        <taxon>Pseudomonadati</taxon>
        <taxon>Planctomycetota</taxon>
        <taxon>Planctomycetia</taxon>
        <taxon>Isosphaerales</taxon>
        <taxon>Isosphaeraceae</taxon>
        <taxon>Aquisphaera</taxon>
    </lineage>
</organism>
<dbReference type="Gene3D" id="2.40.160.180">
    <property type="entry name" value="Carbohydrate-selective porin OprB"/>
    <property type="match status" value="1"/>
</dbReference>
<comment type="similarity">
    <text evidence="1 2">Belongs to the OprB family.</text>
</comment>
<accession>A0A5B9W3V1</accession>
<dbReference type="Proteomes" id="UP000324233">
    <property type="component" value="Chromosome"/>
</dbReference>
<dbReference type="KEGG" id="agv:OJF2_31810"/>